<dbReference type="EMBL" id="GGEC01087906">
    <property type="protein sequence ID" value="MBX68390.1"/>
    <property type="molecule type" value="Transcribed_RNA"/>
</dbReference>
<proteinExistence type="predicted"/>
<name>A0A2P2QMX5_RHIMU</name>
<reference evidence="1" key="1">
    <citation type="submission" date="2018-02" db="EMBL/GenBank/DDBJ databases">
        <title>Rhizophora mucronata_Transcriptome.</title>
        <authorList>
            <person name="Meera S.P."/>
            <person name="Sreeshan A."/>
            <person name="Augustine A."/>
        </authorList>
    </citation>
    <scope>NUCLEOTIDE SEQUENCE</scope>
    <source>
        <tissue evidence="1">Leaf</tissue>
    </source>
</reference>
<dbReference type="AlphaFoldDB" id="A0A2P2QMX5"/>
<evidence type="ECO:0000313" key="1">
    <source>
        <dbReference type="EMBL" id="MBX68390.1"/>
    </source>
</evidence>
<protein>
    <submittedName>
        <fullName evidence="1">Uncharacterized protein</fullName>
    </submittedName>
</protein>
<organism evidence="1">
    <name type="scientific">Rhizophora mucronata</name>
    <name type="common">Asiatic mangrove</name>
    <dbReference type="NCBI Taxonomy" id="61149"/>
    <lineage>
        <taxon>Eukaryota</taxon>
        <taxon>Viridiplantae</taxon>
        <taxon>Streptophyta</taxon>
        <taxon>Embryophyta</taxon>
        <taxon>Tracheophyta</taxon>
        <taxon>Spermatophyta</taxon>
        <taxon>Magnoliopsida</taxon>
        <taxon>eudicotyledons</taxon>
        <taxon>Gunneridae</taxon>
        <taxon>Pentapetalae</taxon>
        <taxon>rosids</taxon>
        <taxon>fabids</taxon>
        <taxon>Malpighiales</taxon>
        <taxon>Rhizophoraceae</taxon>
        <taxon>Rhizophora</taxon>
    </lineage>
</organism>
<accession>A0A2P2QMX5</accession>
<sequence length="49" mass="5656">MHKTLLEKEPNVLPSTTWILPTTQIPQANIQKGYDHDKIPLNKQLPHKV</sequence>